<organism evidence="2 3">
    <name type="scientific">Catenulispora subtropica</name>
    <dbReference type="NCBI Taxonomy" id="450798"/>
    <lineage>
        <taxon>Bacteria</taxon>
        <taxon>Bacillati</taxon>
        <taxon>Actinomycetota</taxon>
        <taxon>Actinomycetes</taxon>
        <taxon>Catenulisporales</taxon>
        <taxon>Catenulisporaceae</taxon>
        <taxon>Catenulispora</taxon>
    </lineage>
</organism>
<dbReference type="PROSITE" id="PS50994">
    <property type="entry name" value="INTEGRASE"/>
    <property type="match status" value="1"/>
</dbReference>
<dbReference type="EMBL" id="BAAAQM010000007">
    <property type="protein sequence ID" value="GAA1961844.1"/>
    <property type="molecule type" value="Genomic_DNA"/>
</dbReference>
<gene>
    <name evidence="2" type="ORF">GCM10009838_18160</name>
</gene>
<evidence type="ECO:0000313" key="3">
    <source>
        <dbReference type="Proteomes" id="UP001499854"/>
    </source>
</evidence>
<name>A0ABN2R1P6_9ACTN</name>
<proteinExistence type="predicted"/>
<dbReference type="SUPFAM" id="SSF53098">
    <property type="entry name" value="Ribonuclease H-like"/>
    <property type="match status" value="1"/>
</dbReference>
<sequence length="154" mass="17570">MHILGVTEHPTAAWVTQLARNFLADAGERSDRFRYLIRDRDAIFTAAFDAVFTAVDIEFKKSAPQCPKMNAFAERWVKAIRVECTDRMLIVGDRHLRLVLEQYAEHYNAGRSHQGRGLSLRTPLDDPHVIPFPAQRITRTKILGGLTNEYHIVA</sequence>
<dbReference type="InterPro" id="IPR001584">
    <property type="entry name" value="Integrase_cat-core"/>
</dbReference>
<keyword evidence="3" id="KW-1185">Reference proteome</keyword>
<dbReference type="Pfam" id="PF13683">
    <property type="entry name" value="rve_3"/>
    <property type="match status" value="1"/>
</dbReference>
<comment type="caution">
    <text evidence="2">The sequence shown here is derived from an EMBL/GenBank/DDBJ whole genome shotgun (WGS) entry which is preliminary data.</text>
</comment>
<evidence type="ECO:0000313" key="2">
    <source>
        <dbReference type="EMBL" id="GAA1961844.1"/>
    </source>
</evidence>
<feature type="domain" description="Integrase catalytic" evidence="1">
    <location>
        <begin position="1"/>
        <end position="131"/>
    </location>
</feature>
<accession>A0ABN2R1P6</accession>
<protein>
    <recommendedName>
        <fullName evidence="1">Integrase catalytic domain-containing protein</fullName>
    </recommendedName>
</protein>
<evidence type="ECO:0000259" key="1">
    <source>
        <dbReference type="PROSITE" id="PS50994"/>
    </source>
</evidence>
<reference evidence="2 3" key="1">
    <citation type="journal article" date="2019" name="Int. J. Syst. Evol. Microbiol.">
        <title>The Global Catalogue of Microorganisms (GCM) 10K type strain sequencing project: providing services to taxonomists for standard genome sequencing and annotation.</title>
        <authorList>
            <consortium name="The Broad Institute Genomics Platform"/>
            <consortium name="The Broad Institute Genome Sequencing Center for Infectious Disease"/>
            <person name="Wu L."/>
            <person name="Ma J."/>
        </authorList>
    </citation>
    <scope>NUCLEOTIDE SEQUENCE [LARGE SCALE GENOMIC DNA]</scope>
    <source>
        <strain evidence="2 3">JCM 16013</strain>
    </source>
</reference>
<dbReference type="RefSeq" id="WP_344656495.1">
    <property type="nucleotide sequence ID" value="NZ_BAAAQM010000007.1"/>
</dbReference>
<dbReference type="InterPro" id="IPR012337">
    <property type="entry name" value="RNaseH-like_sf"/>
</dbReference>
<dbReference type="InterPro" id="IPR036397">
    <property type="entry name" value="RNaseH_sf"/>
</dbReference>
<dbReference type="Gene3D" id="3.30.420.10">
    <property type="entry name" value="Ribonuclease H-like superfamily/Ribonuclease H"/>
    <property type="match status" value="1"/>
</dbReference>
<dbReference type="Proteomes" id="UP001499854">
    <property type="component" value="Unassembled WGS sequence"/>
</dbReference>